<dbReference type="InterPro" id="IPR037053">
    <property type="entry name" value="Phage_tail_collar_dom_sf"/>
</dbReference>
<dbReference type="Pfam" id="PF07484">
    <property type="entry name" value="Collar"/>
    <property type="match status" value="1"/>
</dbReference>
<organism evidence="2 3">
    <name type="scientific">Gynuella sunshinyii YC6258</name>
    <dbReference type="NCBI Taxonomy" id="1445510"/>
    <lineage>
        <taxon>Bacteria</taxon>
        <taxon>Pseudomonadati</taxon>
        <taxon>Pseudomonadota</taxon>
        <taxon>Gammaproteobacteria</taxon>
        <taxon>Oceanospirillales</taxon>
        <taxon>Saccharospirillaceae</taxon>
        <taxon>Gynuella</taxon>
    </lineage>
</organism>
<reference evidence="2 3" key="1">
    <citation type="submission" date="2014-01" db="EMBL/GenBank/DDBJ databases">
        <title>Full genme sequencing of cellulolytic bacterium Gynuella sunshinyii YC6258T gen. nov., sp. nov.</title>
        <authorList>
            <person name="Khan H."/>
            <person name="Chung E.J."/>
            <person name="Chung Y.R."/>
        </authorList>
    </citation>
    <scope>NUCLEOTIDE SEQUENCE [LARGE SCALE GENOMIC DNA]</scope>
    <source>
        <strain evidence="2 3">YC6258</strain>
    </source>
</reference>
<evidence type="ECO:0000313" key="3">
    <source>
        <dbReference type="Proteomes" id="UP000032266"/>
    </source>
</evidence>
<evidence type="ECO:0000259" key="1">
    <source>
        <dbReference type="Pfam" id="PF07484"/>
    </source>
</evidence>
<dbReference type="Proteomes" id="UP000032266">
    <property type="component" value="Chromosome"/>
</dbReference>
<gene>
    <name evidence="2" type="ORF">YC6258_01290</name>
</gene>
<feature type="domain" description="Phage tail collar" evidence="1">
    <location>
        <begin position="7"/>
        <end position="63"/>
    </location>
</feature>
<dbReference type="OrthoDB" id="9810174at2"/>
<dbReference type="HOGENOM" id="CLU_087872_0_0_6"/>
<name>A0A0C5VIZ1_9GAMM</name>
<dbReference type="SUPFAM" id="SSF88874">
    <property type="entry name" value="Receptor-binding domain of short tail fibre protein gp12"/>
    <property type="match status" value="1"/>
</dbReference>
<dbReference type="Gene3D" id="3.90.1340.10">
    <property type="entry name" value="Phage tail collar domain"/>
    <property type="match status" value="1"/>
</dbReference>
<protein>
    <submittedName>
        <fullName evidence="2">Microcystin-dependent protein</fullName>
    </submittedName>
</protein>
<dbReference type="RefSeq" id="WP_044616165.1">
    <property type="nucleotide sequence ID" value="NZ_CP007142.1"/>
</dbReference>
<sequence length="172" mass="18425">MAESYIGEIRIFAGTFAPRQWTFCEGQILSIADHSALYAVIGTAYGGDGRSSFGLPDCRGRLPVHTGNGNGLTPRVQGQSYGSERVTLTVDQLPAHTHLFQVSGNAPDEVDPAGMYIAKSTHYAPVSKVTATGPLASESILPVGQSGYHENMMPTMFMNFILSLLGTFPSRN</sequence>
<dbReference type="AlphaFoldDB" id="A0A0C5VIZ1"/>
<evidence type="ECO:0000313" key="2">
    <source>
        <dbReference type="EMBL" id="AJQ93338.1"/>
    </source>
</evidence>
<proteinExistence type="predicted"/>
<keyword evidence="3" id="KW-1185">Reference proteome</keyword>
<dbReference type="STRING" id="1445510.YC6258_01290"/>
<dbReference type="KEGG" id="gsn:YC6258_01290"/>
<dbReference type="EMBL" id="CP007142">
    <property type="protein sequence ID" value="AJQ93338.1"/>
    <property type="molecule type" value="Genomic_DNA"/>
</dbReference>
<dbReference type="InterPro" id="IPR011083">
    <property type="entry name" value="Phage_tail_collar_dom"/>
</dbReference>
<dbReference type="PATRIC" id="fig|1445510.3.peg.1256"/>
<accession>A0A0C5VIZ1</accession>